<evidence type="ECO:0000256" key="6">
    <source>
        <dbReference type="SAM" id="Phobius"/>
    </source>
</evidence>
<proteinExistence type="predicted"/>
<dbReference type="AlphaFoldDB" id="A0A1F5LEU3"/>
<feature type="transmembrane region" description="Helical" evidence="6">
    <location>
        <begin position="413"/>
        <end position="434"/>
    </location>
</feature>
<dbReference type="GO" id="GO:0022857">
    <property type="term" value="F:transmembrane transporter activity"/>
    <property type="evidence" value="ECO:0007669"/>
    <property type="project" value="InterPro"/>
</dbReference>
<dbReference type="Pfam" id="PF07690">
    <property type="entry name" value="MFS_1"/>
    <property type="match status" value="1"/>
</dbReference>
<evidence type="ECO:0000313" key="8">
    <source>
        <dbReference type="EMBL" id="OGE51655.1"/>
    </source>
</evidence>
<feature type="transmembrane region" description="Helical" evidence="6">
    <location>
        <begin position="102"/>
        <end position="119"/>
    </location>
</feature>
<evidence type="ECO:0000256" key="2">
    <source>
        <dbReference type="ARBA" id="ARBA00022692"/>
    </source>
</evidence>
<evidence type="ECO:0000313" key="9">
    <source>
        <dbReference type="Proteomes" id="UP000177622"/>
    </source>
</evidence>
<reference evidence="8 9" key="1">
    <citation type="journal article" date="2016" name="Sci. Rep.">
        <title>Penicillium arizonense, a new, genome sequenced fungal species, reveals a high chemical diversity in secreted metabolites.</title>
        <authorList>
            <person name="Grijseels S."/>
            <person name="Nielsen J.C."/>
            <person name="Randelovic M."/>
            <person name="Nielsen J."/>
            <person name="Nielsen K.F."/>
            <person name="Workman M."/>
            <person name="Frisvad J.C."/>
        </authorList>
    </citation>
    <scope>NUCLEOTIDE SEQUENCE [LARGE SCALE GENOMIC DNA]</scope>
    <source>
        <strain evidence="8 9">CBS 141311</strain>
    </source>
</reference>
<feature type="transmembrane region" description="Helical" evidence="6">
    <location>
        <begin position="325"/>
        <end position="350"/>
    </location>
</feature>
<gene>
    <name evidence="8" type="ORF">PENARI_c012G00673</name>
</gene>
<dbReference type="EMBL" id="LXJU01000012">
    <property type="protein sequence ID" value="OGE51655.1"/>
    <property type="molecule type" value="Genomic_DNA"/>
</dbReference>
<dbReference type="STRING" id="1835702.A0A1F5LEU3"/>
<keyword evidence="9" id="KW-1185">Reference proteome</keyword>
<feature type="transmembrane region" description="Helical" evidence="6">
    <location>
        <begin position="531"/>
        <end position="553"/>
    </location>
</feature>
<comment type="caution">
    <text evidence="8">The sequence shown here is derived from an EMBL/GenBank/DDBJ whole genome shotgun (WGS) entry which is preliminary data.</text>
</comment>
<evidence type="ECO:0000256" key="1">
    <source>
        <dbReference type="ARBA" id="ARBA00004141"/>
    </source>
</evidence>
<feature type="transmembrane region" description="Helical" evidence="6">
    <location>
        <begin position="60"/>
        <end position="82"/>
    </location>
</feature>
<dbReference type="PANTHER" id="PTHR23502">
    <property type="entry name" value="MAJOR FACILITATOR SUPERFAMILY"/>
    <property type="match status" value="1"/>
</dbReference>
<feature type="transmembrane region" description="Helical" evidence="6">
    <location>
        <begin position="440"/>
        <end position="465"/>
    </location>
</feature>
<name>A0A1F5LEU3_PENAI</name>
<dbReference type="SUPFAM" id="SSF103473">
    <property type="entry name" value="MFS general substrate transporter"/>
    <property type="match status" value="1"/>
</dbReference>
<dbReference type="PROSITE" id="PS50850">
    <property type="entry name" value="MFS"/>
    <property type="match status" value="1"/>
</dbReference>
<dbReference type="Proteomes" id="UP000177622">
    <property type="component" value="Unassembled WGS sequence"/>
</dbReference>
<comment type="subcellular location">
    <subcellularLocation>
        <location evidence="1">Membrane</location>
        <topology evidence="1">Multi-pass membrane protein</topology>
    </subcellularLocation>
</comment>
<dbReference type="InterPro" id="IPR011701">
    <property type="entry name" value="MFS"/>
</dbReference>
<feature type="domain" description="Major facilitator superfamily (MFS) profile" evidence="7">
    <location>
        <begin position="60"/>
        <end position="577"/>
    </location>
</feature>
<keyword evidence="2 6" id="KW-0812">Transmembrane</keyword>
<feature type="transmembrane region" description="Helical" evidence="6">
    <location>
        <begin position="186"/>
        <end position="204"/>
    </location>
</feature>
<keyword evidence="4 6" id="KW-0472">Membrane</keyword>
<dbReference type="GO" id="GO:0005886">
    <property type="term" value="C:plasma membrane"/>
    <property type="evidence" value="ECO:0007669"/>
    <property type="project" value="TreeGrafter"/>
</dbReference>
<dbReference type="Gene3D" id="1.20.1250.20">
    <property type="entry name" value="MFS general substrate transporter like domains"/>
    <property type="match status" value="1"/>
</dbReference>
<organism evidence="8 9">
    <name type="scientific">Penicillium arizonense</name>
    <dbReference type="NCBI Taxonomy" id="1835702"/>
    <lineage>
        <taxon>Eukaryota</taxon>
        <taxon>Fungi</taxon>
        <taxon>Dikarya</taxon>
        <taxon>Ascomycota</taxon>
        <taxon>Pezizomycotina</taxon>
        <taxon>Eurotiomycetes</taxon>
        <taxon>Eurotiomycetidae</taxon>
        <taxon>Eurotiales</taxon>
        <taxon>Aspergillaceae</taxon>
        <taxon>Penicillium</taxon>
    </lineage>
</organism>
<feature type="transmembrane region" description="Helical" evidence="6">
    <location>
        <begin position="126"/>
        <end position="143"/>
    </location>
</feature>
<feature type="transmembrane region" description="Helical" evidence="6">
    <location>
        <begin position="370"/>
        <end position="392"/>
    </location>
</feature>
<feature type="region of interest" description="Disordered" evidence="5">
    <location>
        <begin position="249"/>
        <end position="276"/>
    </location>
</feature>
<sequence length="577" mass="64234">MVDLHQVSSFEDEPDLAPGTFKLIRDDESDEHGQRVVMLDPIPSNDPNEPLNWSTMRKSVNFTIVLAMTIIIFTALSIQAIFWQQMVVDLEVTYTELNRAMSVNFVGLATGCIFFIPFAKKYGRRPVYIVSTALMLATSFWASKMHSLTELYLMNLLQGLAGATNESIAEITIADLFFVHHRGTMNGLYMTCVMIGSFLTPMAAGAQATSQGWRMSYQTMGIFNVVLFLCFCFLYEETKYVPLFTGRTSNTEEEDEETEVYSQHKKKQQDKGDTTTAAQKINSATEPSTGHHHLDLTIPRNSWKKRLALATPTPEPIWPHFYRPFCVLIFPAVAFAALQYAAGVVWLTVLSNVLSLTFPLPPYSFSPEQIGFTSAGPLIGNVLGAIYGGVLGDKSILYYSRKNKGYYEPEMRLYILHLPALVMAGGLIMFGVTISRGMHWIYPNVAGGLFGFGLGSISDAALVLVMDSYRDVSTLSFQKFPFLKVFSVLMILSTQITGEAFTAVAFMRNAVSIGIPFAITPWIQRNGLQNMFVACGFISFGVTLTIIPMVIWGKAARRALARRYRSIVEEHGHVGPQ</sequence>
<dbReference type="InterPro" id="IPR020846">
    <property type="entry name" value="MFS_dom"/>
</dbReference>
<feature type="transmembrane region" description="Helical" evidence="6">
    <location>
        <begin position="155"/>
        <end position="179"/>
    </location>
</feature>
<evidence type="ECO:0000256" key="4">
    <source>
        <dbReference type="ARBA" id="ARBA00023136"/>
    </source>
</evidence>
<dbReference type="PANTHER" id="PTHR23502:SF50">
    <property type="entry name" value="TRANSPORTER, PUTATIVE (AFU_ORTHOLOGUE AFUA_5G00430)-RELATED"/>
    <property type="match status" value="1"/>
</dbReference>
<protein>
    <recommendedName>
        <fullName evidence="7">Major facilitator superfamily (MFS) profile domain-containing protein</fullName>
    </recommendedName>
</protein>
<keyword evidence="3 6" id="KW-1133">Transmembrane helix</keyword>
<dbReference type="InterPro" id="IPR036259">
    <property type="entry name" value="MFS_trans_sf"/>
</dbReference>
<evidence type="ECO:0000259" key="7">
    <source>
        <dbReference type="PROSITE" id="PS50850"/>
    </source>
</evidence>
<evidence type="ECO:0000256" key="3">
    <source>
        <dbReference type="ARBA" id="ARBA00022989"/>
    </source>
</evidence>
<feature type="transmembrane region" description="Helical" evidence="6">
    <location>
        <begin position="216"/>
        <end position="235"/>
    </location>
</feature>
<dbReference type="RefSeq" id="XP_022487099.1">
    <property type="nucleotide sequence ID" value="XM_022632793.1"/>
</dbReference>
<dbReference type="OrthoDB" id="5215911at2759"/>
<feature type="transmembrane region" description="Helical" evidence="6">
    <location>
        <begin position="486"/>
        <end position="511"/>
    </location>
</feature>
<accession>A0A1F5LEU3</accession>
<evidence type="ECO:0000256" key="5">
    <source>
        <dbReference type="SAM" id="MobiDB-lite"/>
    </source>
</evidence>
<dbReference type="GeneID" id="34577527"/>